<gene>
    <name evidence="2" type="ORF">MACJ_000394</name>
</gene>
<feature type="region of interest" description="Disordered" evidence="1">
    <location>
        <begin position="152"/>
        <end position="185"/>
    </location>
</feature>
<feature type="compositionally biased region" description="Basic and acidic residues" evidence="1">
    <location>
        <begin position="152"/>
        <end position="179"/>
    </location>
</feature>
<accession>A0A976M3Z0</accession>
<dbReference type="Proteomes" id="UP000244803">
    <property type="component" value="Chromosome 1"/>
</dbReference>
<dbReference type="GO" id="GO:0016973">
    <property type="term" value="P:poly(A)+ mRNA export from nucleus"/>
    <property type="evidence" value="ECO:0007669"/>
    <property type="project" value="InterPro"/>
</dbReference>
<evidence type="ECO:0000313" key="3">
    <source>
        <dbReference type="Proteomes" id="UP000244803"/>
    </source>
</evidence>
<dbReference type="AlphaFoldDB" id="A0A976M3Z0"/>
<reference evidence="2" key="1">
    <citation type="submission" date="2022-07" db="EMBL/GenBank/DDBJ databases">
        <title>Evaluation of T. orientalis genome assembly methods using nanopore sequencing and analysis of variation between genomes.</title>
        <authorList>
            <person name="Yam J."/>
            <person name="Micallef M.L."/>
            <person name="Liu M."/>
            <person name="Djordjevic S.P."/>
            <person name="Bogema D.R."/>
            <person name="Jenkins C."/>
        </authorList>
    </citation>
    <scope>NUCLEOTIDE SEQUENCE</scope>
    <source>
        <strain evidence="2">Fish Creek</strain>
    </source>
</reference>
<dbReference type="InterPro" id="IPR012476">
    <property type="entry name" value="GLE1"/>
</dbReference>
<protein>
    <recommendedName>
        <fullName evidence="4">GLE1-like protein</fullName>
    </recommendedName>
</protein>
<evidence type="ECO:0008006" key="4">
    <source>
        <dbReference type="Google" id="ProtNLM"/>
    </source>
</evidence>
<dbReference type="Pfam" id="PF07817">
    <property type="entry name" value="GLE1"/>
    <property type="match status" value="1"/>
</dbReference>
<evidence type="ECO:0000256" key="1">
    <source>
        <dbReference type="SAM" id="MobiDB-lite"/>
    </source>
</evidence>
<dbReference type="InterPro" id="IPR038506">
    <property type="entry name" value="GLE1-like_sf"/>
</dbReference>
<dbReference type="EMBL" id="CP056065">
    <property type="protein sequence ID" value="UKJ87952.1"/>
    <property type="molecule type" value="Genomic_DNA"/>
</dbReference>
<dbReference type="Gene3D" id="1.25.40.510">
    <property type="entry name" value="GLE1-like"/>
    <property type="match status" value="1"/>
</dbReference>
<evidence type="ECO:0000313" key="2">
    <source>
        <dbReference type="EMBL" id="UKJ87952.1"/>
    </source>
</evidence>
<name>A0A976M3Z0_THEOR</name>
<proteinExistence type="predicted"/>
<dbReference type="OrthoDB" id="364920at2759"/>
<dbReference type="GO" id="GO:0005643">
    <property type="term" value="C:nuclear pore"/>
    <property type="evidence" value="ECO:0007669"/>
    <property type="project" value="InterPro"/>
</dbReference>
<sequence length="523" mass="60498">METQTRGVAFTFDESILEENPRLNVPLTILKNESYSASVFNKYLYNLNLSYKKSDALLLINKHDPGANLESVSRLSNTTVKKHEEGSYTHSDSNKFRTGYPDTKNIEELLESNIVKSNQVYNTLINDALEELENLERVERELKEKELKEKLEKEQKIKEESERQKELERVKNEPKEVENKGGIGLTTSNVASNNVNELLNGHDYIPKNNSVKIYEDITGTFNEYDKLYNEMKENNTLKTNRIQISKRVTACLNGLANTEKQIQLIFDKLVQIFNEFPQMKLFIAFKIIEGILNCCEEGCQIYINNKSAWSFSRLLQKLVDLDQMFSTIYLKLISVKCIFTIPKFYVTKSQTPGTSTNATTNTIANNTNIGDDISSLCKLYGYELGNSSSDIRYNKRLKSFLTLHLAFFVVRNDYRSIWSFYSNVVNSSWDNVLLPVVPNILITLLSTTAHFMLRAYQIQFKKILVNIVQLLNSRLNQLMYTSSFQMYRGQVEQFIQQFNSKGHFDAPEGYSLKYKEEELRRDV</sequence>
<organism evidence="2 3">
    <name type="scientific">Theileria orientalis</name>
    <dbReference type="NCBI Taxonomy" id="68886"/>
    <lineage>
        <taxon>Eukaryota</taxon>
        <taxon>Sar</taxon>
        <taxon>Alveolata</taxon>
        <taxon>Apicomplexa</taxon>
        <taxon>Aconoidasida</taxon>
        <taxon>Piroplasmida</taxon>
        <taxon>Theileriidae</taxon>
        <taxon>Theileria</taxon>
    </lineage>
</organism>